<dbReference type="SUPFAM" id="SSF52047">
    <property type="entry name" value="RNI-like"/>
    <property type="match status" value="1"/>
</dbReference>
<dbReference type="OrthoDB" id="3365698at2759"/>
<reference evidence="1" key="1">
    <citation type="submission" date="2021-02" db="EMBL/GenBank/DDBJ databases">
        <authorList>
            <person name="Nieuwenhuis M."/>
            <person name="Van De Peppel L.J.J."/>
        </authorList>
    </citation>
    <scope>NUCLEOTIDE SEQUENCE</scope>
    <source>
        <strain evidence="1">D49</strain>
    </source>
</reference>
<dbReference type="AlphaFoldDB" id="A0A9P7FRT2"/>
<evidence type="ECO:0000313" key="2">
    <source>
        <dbReference type="Proteomes" id="UP000717328"/>
    </source>
</evidence>
<keyword evidence="2" id="KW-1185">Reference proteome</keyword>
<comment type="caution">
    <text evidence="1">The sequence shown here is derived from an EMBL/GenBank/DDBJ whole genome shotgun (WGS) entry which is preliminary data.</text>
</comment>
<gene>
    <name evidence="1" type="ORF">H0H81_010011</name>
</gene>
<accession>A0A9P7FRT2</accession>
<evidence type="ECO:0000313" key="1">
    <source>
        <dbReference type="EMBL" id="KAG5635824.1"/>
    </source>
</evidence>
<evidence type="ECO:0008006" key="3">
    <source>
        <dbReference type="Google" id="ProtNLM"/>
    </source>
</evidence>
<dbReference type="InterPro" id="IPR032675">
    <property type="entry name" value="LRR_dom_sf"/>
</dbReference>
<name>A0A9P7FRT2_9AGAR</name>
<organism evidence="1 2">
    <name type="scientific">Sphagnurus paluster</name>
    <dbReference type="NCBI Taxonomy" id="117069"/>
    <lineage>
        <taxon>Eukaryota</taxon>
        <taxon>Fungi</taxon>
        <taxon>Dikarya</taxon>
        <taxon>Basidiomycota</taxon>
        <taxon>Agaricomycotina</taxon>
        <taxon>Agaricomycetes</taxon>
        <taxon>Agaricomycetidae</taxon>
        <taxon>Agaricales</taxon>
        <taxon>Tricholomatineae</taxon>
        <taxon>Lyophyllaceae</taxon>
        <taxon>Sphagnurus</taxon>
    </lineage>
</organism>
<dbReference type="EMBL" id="JABCKI010006018">
    <property type="protein sequence ID" value="KAG5635824.1"/>
    <property type="molecule type" value="Genomic_DNA"/>
</dbReference>
<reference evidence="1" key="2">
    <citation type="submission" date="2021-10" db="EMBL/GenBank/DDBJ databases">
        <title>Phylogenomics reveals ancestral predisposition of the termite-cultivated fungus Termitomyces towards a domesticated lifestyle.</title>
        <authorList>
            <person name="Auxier B."/>
            <person name="Grum-Grzhimaylo A."/>
            <person name="Cardenas M.E."/>
            <person name="Lodge J.D."/>
            <person name="Laessoe T."/>
            <person name="Pedersen O."/>
            <person name="Smith M.E."/>
            <person name="Kuyper T.W."/>
            <person name="Franco-Molano E.A."/>
            <person name="Baroni T.J."/>
            <person name="Aanen D.K."/>
        </authorList>
    </citation>
    <scope>NUCLEOTIDE SEQUENCE</scope>
    <source>
        <strain evidence="1">D49</strain>
    </source>
</reference>
<dbReference type="Proteomes" id="UP000717328">
    <property type="component" value="Unassembled WGS sequence"/>
</dbReference>
<sequence>MRRSRRQSTQIRVKSERPDDSELIRKLEKDAWRTNEEVLSDAERVRGKQLLMAAERQLNDLALGPATSRRAKQDPRVVTVTKWRATLAAQRLLPYEILREIFLFSVAPYGAPALTFPHCTTTTPWTLRSVCARWRQIVLQLKELWGRHYIKLEGHTASKVVRFFKHVIPPQGYLFMEFTGTTSREDCALAIRELVIPNLSRTYALALSKLPISALDGLLNVPAGQFSRMVKFTLVLNNPTGQEDPYLNQRLAGTQIIRSSPHLQSLVLGGFYSHSIHAPPATLSALDISGLQSFTVQEAYAMLKNVPRLQTLGISLTGPGIPNAPPILPYLHTVKLKYAVPDLAFTLPIPWRNLSHLDLKEATELGPNKLLVLLQRINAPLISLSVTVNARTDQNINPPTVIMPRLQALDIATEFGGILTFLVVRSLATLRICCNYLPASQVVDMIGRSGCRLLEFVHTKKLPPNSWSAGGEPRVISLLEAMPYLHHFIVPKIELRAQTMHRIARGTLVPHVRALEFFAFGSELDNLLDLVESRRPQPGSRLGTLYKVKVTTPYIPSKDFVHLRPFMELLSQFQRGGTHYQLEMLPKNWEKTK</sequence>
<proteinExistence type="predicted"/>
<dbReference type="Gene3D" id="3.80.10.10">
    <property type="entry name" value="Ribonuclease Inhibitor"/>
    <property type="match status" value="1"/>
</dbReference>
<protein>
    <recommendedName>
        <fullName evidence="3">F-box domain-containing protein</fullName>
    </recommendedName>
</protein>